<dbReference type="GO" id="GO:0090071">
    <property type="term" value="P:negative regulation of ribosome biogenesis"/>
    <property type="evidence" value="ECO:0007669"/>
    <property type="project" value="TreeGrafter"/>
</dbReference>
<evidence type="ECO:0000256" key="1">
    <source>
        <dbReference type="ARBA" id="ARBA00010574"/>
    </source>
</evidence>
<proteinExistence type="inferred from homology"/>
<accession>A0A0R3SLF0</accession>
<name>A0A0R3SLF0_HYMDI</name>
<dbReference type="SUPFAM" id="SSF81301">
    <property type="entry name" value="Nucleotidyltransferase"/>
    <property type="match status" value="1"/>
</dbReference>
<comment type="similarity">
    <text evidence="1">Belongs to the Iojap/RsfS family.</text>
</comment>
<dbReference type="GO" id="GO:0017148">
    <property type="term" value="P:negative regulation of translation"/>
    <property type="evidence" value="ECO:0007669"/>
    <property type="project" value="TreeGrafter"/>
</dbReference>
<sequence>LGPTFLQSFFISQRLYSDDSKKNYTSVKSNDEDKDSVIEIYDVPMDHQFDEDPEFEYFNQSPVEYNYPFMSPGRASNGVFDLPEIVQFLRAERFTDIVAIRSSDAACCGDYMVIASANSIKHMTQSSKILQKLFKMKRSPSDTMPNFEGFEGNSNWIAVDLGNIILHMFATKECRDRYDLESLWGIGAEFDPKAQGMDEAEKESEQFAPLSLTQADWERILAEVAADEAKQSQCEKK</sequence>
<dbReference type="WBParaSite" id="HDID_0000576501-mRNA-1">
    <property type="protein sequence ID" value="HDID_0000576501-mRNA-1"/>
    <property type="gene ID" value="HDID_0000576501"/>
</dbReference>
<evidence type="ECO:0000313" key="2">
    <source>
        <dbReference type="WBParaSite" id="HDID_0000576501-mRNA-1"/>
    </source>
</evidence>
<dbReference type="InterPro" id="IPR004394">
    <property type="entry name" value="Iojap/RsfS/C7orf30"/>
</dbReference>
<organism evidence="2">
    <name type="scientific">Hymenolepis diminuta</name>
    <name type="common">Rat tapeworm</name>
    <dbReference type="NCBI Taxonomy" id="6216"/>
    <lineage>
        <taxon>Eukaryota</taxon>
        <taxon>Metazoa</taxon>
        <taxon>Spiralia</taxon>
        <taxon>Lophotrochozoa</taxon>
        <taxon>Platyhelminthes</taxon>
        <taxon>Cestoda</taxon>
        <taxon>Eucestoda</taxon>
        <taxon>Cyclophyllidea</taxon>
        <taxon>Hymenolepididae</taxon>
        <taxon>Hymenolepis</taxon>
    </lineage>
</organism>
<dbReference type="Pfam" id="PF02410">
    <property type="entry name" value="RsfS"/>
    <property type="match status" value="1"/>
</dbReference>
<dbReference type="GO" id="GO:0043023">
    <property type="term" value="F:ribosomal large subunit binding"/>
    <property type="evidence" value="ECO:0007669"/>
    <property type="project" value="TreeGrafter"/>
</dbReference>
<dbReference type="PANTHER" id="PTHR21043:SF0">
    <property type="entry name" value="MITOCHONDRIAL ASSEMBLY OF RIBOSOMAL LARGE SUBUNIT PROTEIN 1"/>
    <property type="match status" value="1"/>
</dbReference>
<dbReference type="PANTHER" id="PTHR21043">
    <property type="entry name" value="IOJAP SUPERFAMILY ORTHOLOG"/>
    <property type="match status" value="1"/>
</dbReference>
<dbReference type="STRING" id="6216.A0A0R3SLF0"/>
<dbReference type="GO" id="GO:0005739">
    <property type="term" value="C:mitochondrion"/>
    <property type="evidence" value="ECO:0007669"/>
    <property type="project" value="TreeGrafter"/>
</dbReference>
<reference evidence="2" key="1">
    <citation type="submission" date="2017-02" db="UniProtKB">
        <authorList>
            <consortium name="WormBaseParasite"/>
        </authorList>
    </citation>
    <scope>IDENTIFICATION</scope>
</reference>
<dbReference type="InterPro" id="IPR043519">
    <property type="entry name" value="NT_sf"/>
</dbReference>
<dbReference type="Gene3D" id="3.30.460.10">
    <property type="entry name" value="Beta Polymerase, domain 2"/>
    <property type="match status" value="1"/>
</dbReference>
<dbReference type="NCBIfam" id="TIGR00090">
    <property type="entry name" value="rsfS_iojap_ybeB"/>
    <property type="match status" value="1"/>
</dbReference>
<protein>
    <submittedName>
        <fullName evidence="2">Mitochondrial assembly of ribosomal large subunit protein 1</fullName>
    </submittedName>
</protein>
<dbReference type="AlphaFoldDB" id="A0A0R3SLF0"/>